<feature type="non-terminal residue" evidence="1">
    <location>
        <position position="33"/>
    </location>
</feature>
<organism evidence="1">
    <name type="scientific">marine sediment metagenome</name>
    <dbReference type="NCBI Taxonomy" id="412755"/>
    <lineage>
        <taxon>unclassified sequences</taxon>
        <taxon>metagenomes</taxon>
        <taxon>ecological metagenomes</taxon>
    </lineage>
</organism>
<dbReference type="AlphaFoldDB" id="X1VU97"/>
<proteinExistence type="predicted"/>
<evidence type="ECO:0000313" key="1">
    <source>
        <dbReference type="EMBL" id="GAJ21156.1"/>
    </source>
</evidence>
<accession>X1VU97</accession>
<comment type="caution">
    <text evidence="1">The sequence shown here is derived from an EMBL/GenBank/DDBJ whole genome shotgun (WGS) entry which is preliminary data.</text>
</comment>
<gene>
    <name evidence="1" type="ORF">S12H4_62737</name>
</gene>
<dbReference type="EMBL" id="BARW01042242">
    <property type="protein sequence ID" value="GAJ21156.1"/>
    <property type="molecule type" value="Genomic_DNA"/>
</dbReference>
<reference evidence="1" key="1">
    <citation type="journal article" date="2014" name="Front. Microbiol.">
        <title>High frequency of phylogenetically diverse reductive dehalogenase-homologous genes in deep subseafloor sedimentary metagenomes.</title>
        <authorList>
            <person name="Kawai M."/>
            <person name="Futagami T."/>
            <person name="Toyoda A."/>
            <person name="Takaki Y."/>
            <person name="Nishi S."/>
            <person name="Hori S."/>
            <person name="Arai W."/>
            <person name="Tsubouchi T."/>
            <person name="Morono Y."/>
            <person name="Uchiyama I."/>
            <person name="Ito T."/>
            <person name="Fujiyama A."/>
            <person name="Inagaki F."/>
            <person name="Takami H."/>
        </authorList>
    </citation>
    <scope>NUCLEOTIDE SEQUENCE</scope>
    <source>
        <strain evidence="1">Expedition CK06-06</strain>
    </source>
</reference>
<protein>
    <submittedName>
        <fullName evidence="1">Uncharacterized protein</fullName>
    </submittedName>
</protein>
<sequence>MRRYSGHSEAWGEFVDAKINAPDVLKKQLDKAK</sequence>
<name>X1VU97_9ZZZZ</name>